<dbReference type="FunFam" id="3.40.605.10:FF:000007">
    <property type="entry name" value="NAD/NADP-dependent betaine aldehyde dehydrogenase"/>
    <property type="match status" value="1"/>
</dbReference>
<evidence type="ECO:0000256" key="3">
    <source>
        <dbReference type="ARBA" id="ARBA00023027"/>
    </source>
</evidence>
<dbReference type="FunFam" id="3.40.309.10:FF:000065">
    <property type="entry name" value="Aldehyde dehydrogenase3"/>
    <property type="match status" value="1"/>
</dbReference>
<dbReference type="EMBL" id="JACIDX010000033">
    <property type="protein sequence ID" value="MBB3957751.1"/>
    <property type="molecule type" value="Genomic_DNA"/>
</dbReference>
<name>A0A7W6CJL6_9SPHN</name>
<keyword evidence="3" id="KW-0520">NAD</keyword>
<dbReference type="AlphaFoldDB" id="A0A7W6CJL6"/>
<dbReference type="InterPro" id="IPR016160">
    <property type="entry name" value="Ald_DH_CS_CYS"/>
</dbReference>
<dbReference type="InterPro" id="IPR016162">
    <property type="entry name" value="Ald_DH_N"/>
</dbReference>
<reference evidence="7 8" key="1">
    <citation type="submission" date="2020-08" db="EMBL/GenBank/DDBJ databases">
        <title>Genomic Encyclopedia of Type Strains, Phase IV (KMG-IV): sequencing the most valuable type-strain genomes for metagenomic binning, comparative biology and taxonomic classification.</title>
        <authorList>
            <person name="Goeker M."/>
        </authorList>
    </citation>
    <scope>NUCLEOTIDE SEQUENCE [LARGE SCALE GENOMIC DNA]</scope>
    <source>
        <strain evidence="7 8">DSM 27057</strain>
    </source>
</reference>
<gene>
    <name evidence="7" type="ORF">GGR38_004726</name>
</gene>
<evidence type="ECO:0000256" key="2">
    <source>
        <dbReference type="ARBA" id="ARBA00023002"/>
    </source>
</evidence>
<evidence type="ECO:0000256" key="1">
    <source>
        <dbReference type="ARBA" id="ARBA00009986"/>
    </source>
</evidence>
<dbReference type="PROSITE" id="PS00687">
    <property type="entry name" value="ALDEHYDE_DEHYDR_GLU"/>
    <property type="match status" value="1"/>
</dbReference>
<comment type="caution">
    <text evidence="7">The sequence shown here is derived from an EMBL/GenBank/DDBJ whole genome shotgun (WGS) entry which is preliminary data.</text>
</comment>
<evidence type="ECO:0000256" key="4">
    <source>
        <dbReference type="PROSITE-ProRule" id="PRU10007"/>
    </source>
</evidence>
<evidence type="ECO:0000259" key="6">
    <source>
        <dbReference type="Pfam" id="PF00171"/>
    </source>
</evidence>
<dbReference type="EC" id="1.2.1.60" evidence="7"/>
<keyword evidence="2 5" id="KW-0560">Oxidoreductase</keyword>
<dbReference type="RefSeq" id="WP_183629319.1">
    <property type="nucleotide sequence ID" value="NZ_JACIDX010000033.1"/>
</dbReference>
<evidence type="ECO:0000313" key="8">
    <source>
        <dbReference type="Proteomes" id="UP000548867"/>
    </source>
</evidence>
<evidence type="ECO:0000256" key="5">
    <source>
        <dbReference type="RuleBase" id="RU003345"/>
    </source>
</evidence>
<proteinExistence type="inferred from homology"/>
<dbReference type="InterPro" id="IPR016163">
    <property type="entry name" value="Ald_DH_C"/>
</dbReference>
<evidence type="ECO:0000313" key="7">
    <source>
        <dbReference type="EMBL" id="MBB3957751.1"/>
    </source>
</evidence>
<feature type="domain" description="Aldehyde dehydrogenase" evidence="6">
    <location>
        <begin position="26"/>
        <end position="476"/>
    </location>
</feature>
<comment type="similarity">
    <text evidence="1 5">Belongs to the aldehyde dehydrogenase family.</text>
</comment>
<organism evidence="7 8">
    <name type="scientific">Novosphingobium sediminicola</name>
    <dbReference type="NCBI Taxonomy" id="563162"/>
    <lineage>
        <taxon>Bacteria</taxon>
        <taxon>Pseudomonadati</taxon>
        <taxon>Pseudomonadota</taxon>
        <taxon>Alphaproteobacteria</taxon>
        <taxon>Sphingomonadales</taxon>
        <taxon>Sphingomonadaceae</taxon>
        <taxon>Novosphingobium</taxon>
    </lineage>
</organism>
<dbReference type="PROSITE" id="PS00070">
    <property type="entry name" value="ALDEHYDE_DEHYDR_CYS"/>
    <property type="match status" value="1"/>
</dbReference>
<keyword evidence="8" id="KW-1185">Reference proteome</keyword>
<protein>
    <submittedName>
        <fullName evidence="7">5-carboxymethyl-2-hydroxymuconic-semialdehyde dehydrogenase</fullName>
        <ecNumber evidence="7">1.2.1.60</ecNumber>
    </submittedName>
</protein>
<dbReference type="InterPro" id="IPR016161">
    <property type="entry name" value="Ald_DH/histidinol_DH"/>
</dbReference>
<dbReference type="Proteomes" id="UP000548867">
    <property type="component" value="Unassembled WGS sequence"/>
</dbReference>
<dbReference type="Pfam" id="PF00171">
    <property type="entry name" value="Aldedh"/>
    <property type="match status" value="1"/>
</dbReference>
<sequence>MADTIHIDGHPISPDHYINGRRVTSTETFETFCPVDQKVLGKISAGLDEHVDAAVGAAQAAFPGWAALGAAGRLPYLERFAEEIGKREEALALAEANDAGVLLSRMRHGIVPRAMLNITWFAKEALTLQDRVIETAQAIHQVRHDPAGICAIITPWNSPLMLATWKAGPALASGNTVVIKPPEWAPLTTSLLADAADAAGLPPGVFNVVQGMGATTGARLVSDPRLARISFTGSVPTAKLVASAAAANLVPCSLELGGKSPFIVLADADLDAAAATGALMYRNAGQVCLAGTRFLVHESIRDAFVEKMRAVVANLVVGDPRDPATEVGPIIHPRQVERVAGFVERAKAAGATTLWGGERHDFGPQYFQPTMFCDVSNDAEIVQQEVFGPVLVMQSFASDEEAIALANSTVYGLGGICYGEQDHAQAVADQVRTGFIWINSFTIRDLAAPFGGRGQSGVGREGGEWSFDFFCDVKDVITPKHPFKASFAHR</sequence>
<dbReference type="InterPro" id="IPR015590">
    <property type="entry name" value="Aldehyde_DH_dom"/>
</dbReference>
<dbReference type="SUPFAM" id="SSF53720">
    <property type="entry name" value="ALDH-like"/>
    <property type="match status" value="1"/>
</dbReference>
<dbReference type="GO" id="GO:0018480">
    <property type="term" value="F:5-carboxymethyl-2-hydroxymuconic-semialdehyde dehydrogenase activity"/>
    <property type="evidence" value="ECO:0007669"/>
    <property type="project" value="UniProtKB-EC"/>
</dbReference>
<dbReference type="Gene3D" id="3.40.605.10">
    <property type="entry name" value="Aldehyde Dehydrogenase, Chain A, domain 1"/>
    <property type="match status" value="1"/>
</dbReference>
<dbReference type="InterPro" id="IPR029510">
    <property type="entry name" value="Ald_DH_CS_GLU"/>
</dbReference>
<dbReference type="Gene3D" id="3.40.309.10">
    <property type="entry name" value="Aldehyde Dehydrogenase, Chain A, domain 2"/>
    <property type="match status" value="1"/>
</dbReference>
<accession>A0A7W6CJL6</accession>
<dbReference type="PANTHER" id="PTHR11699">
    <property type="entry name" value="ALDEHYDE DEHYDROGENASE-RELATED"/>
    <property type="match status" value="1"/>
</dbReference>
<feature type="active site" evidence="4">
    <location>
        <position position="255"/>
    </location>
</feature>